<dbReference type="InterPro" id="IPR013083">
    <property type="entry name" value="Znf_RING/FYVE/PHD"/>
</dbReference>
<feature type="region of interest" description="Disordered" evidence="2">
    <location>
        <begin position="443"/>
        <end position="462"/>
    </location>
</feature>
<feature type="compositionally biased region" description="Polar residues" evidence="2">
    <location>
        <begin position="508"/>
        <end position="520"/>
    </location>
</feature>
<feature type="compositionally biased region" description="Low complexity" evidence="2">
    <location>
        <begin position="140"/>
        <end position="152"/>
    </location>
</feature>
<dbReference type="STRING" id="1230097.A0A423WE13"/>
<gene>
    <name evidence="4" type="ORF">VPNG_07572</name>
</gene>
<feature type="compositionally biased region" description="Basic and acidic residues" evidence="2">
    <location>
        <begin position="341"/>
        <end position="371"/>
    </location>
</feature>
<dbReference type="PANTHER" id="PTHR22765:SF411">
    <property type="entry name" value="OS02G0248440 PROTEIN"/>
    <property type="match status" value="1"/>
</dbReference>
<name>A0A423WE13_9PEZI</name>
<dbReference type="Proteomes" id="UP000285146">
    <property type="component" value="Unassembled WGS sequence"/>
</dbReference>
<dbReference type="SMART" id="SM00184">
    <property type="entry name" value="RING"/>
    <property type="match status" value="1"/>
</dbReference>
<comment type="caution">
    <text evidence="4">The sequence shown here is derived from an EMBL/GenBank/DDBJ whole genome shotgun (WGS) entry which is preliminary data.</text>
</comment>
<feature type="compositionally biased region" description="Basic and acidic residues" evidence="2">
    <location>
        <begin position="42"/>
        <end position="58"/>
    </location>
</feature>
<keyword evidence="1" id="KW-0479">Metal-binding</keyword>
<dbReference type="InParanoid" id="A0A423WE13"/>
<feature type="compositionally biased region" description="Polar residues" evidence="2">
    <location>
        <begin position="7"/>
        <end position="21"/>
    </location>
</feature>
<dbReference type="CDD" id="cd16448">
    <property type="entry name" value="RING-H2"/>
    <property type="match status" value="1"/>
</dbReference>
<organism evidence="4 5">
    <name type="scientific">Cytospora leucostoma</name>
    <dbReference type="NCBI Taxonomy" id="1230097"/>
    <lineage>
        <taxon>Eukaryota</taxon>
        <taxon>Fungi</taxon>
        <taxon>Dikarya</taxon>
        <taxon>Ascomycota</taxon>
        <taxon>Pezizomycotina</taxon>
        <taxon>Sordariomycetes</taxon>
        <taxon>Sordariomycetidae</taxon>
        <taxon>Diaporthales</taxon>
        <taxon>Cytosporaceae</taxon>
        <taxon>Cytospora</taxon>
    </lineage>
</organism>
<feature type="region of interest" description="Disordered" evidence="2">
    <location>
        <begin position="1"/>
        <end position="109"/>
    </location>
</feature>
<dbReference type="PROSITE" id="PS50089">
    <property type="entry name" value="ZF_RING_2"/>
    <property type="match status" value="1"/>
</dbReference>
<protein>
    <recommendedName>
        <fullName evidence="3">RING-type domain-containing protein</fullName>
    </recommendedName>
</protein>
<evidence type="ECO:0000256" key="1">
    <source>
        <dbReference type="PROSITE-ProRule" id="PRU00175"/>
    </source>
</evidence>
<keyword evidence="1" id="KW-0863">Zinc-finger</keyword>
<dbReference type="InterPro" id="IPR051826">
    <property type="entry name" value="E3_ubiquitin-ligase_domain"/>
</dbReference>
<evidence type="ECO:0000259" key="3">
    <source>
        <dbReference type="PROSITE" id="PS50089"/>
    </source>
</evidence>
<dbReference type="SUPFAM" id="SSF57850">
    <property type="entry name" value="RING/U-box"/>
    <property type="match status" value="1"/>
</dbReference>
<feature type="domain" description="RING-type" evidence="3">
    <location>
        <begin position="222"/>
        <end position="270"/>
    </location>
</feature>
<feature type="compositionally biased region" description="Polar residues" evidence="2">
    <location>
        <begin position="92"/>
        <end position="101"/>
    </location>
</feature>
<reference evidence="4 5" key="1">
    <citation type="submission" date="2015-09" db="EMBL/GenBank/DDBJ databases">
        <title>Host preference determinants of Valsa canker pathogens revealed by comparative genomics.</title>
        <authorList>
            <person name="Yin Z."/>
            <person name="Huang L."/>
        </authorList>
    </citation>
    <scope>NUCLEOTIDE SEQUENCE [LARGE SCALE GENOMIC DNA]</scope>
    <source>
        <strain evidence="4 5">SXYLt</strain>
    </source>
</reference>
<dbReference type="PANTHER" id="PTHR22765">
    <property type="entry name" value="RING FINGER AND PROTEASE ASSOCIATED DOMAIN-CONTAINING"/>
    <property type="match status" value="1"/>
</dbReference>
<dbReference type="GO" id="GO:0008270">
    <property type="term" value="F:zinc ion binding"/>
    <property type="evidence" value="ECO:0007669"/>
    <property type="project" value="UniProtKB-KW"/>
</dbReference>
<feature type="region of interest" description="Disordered" evidence="2">
    <location>
        <begin position="331"/>
        <end position="430"/>
    </location>
</feature>
<feature type="region of interest" description="Disordered" evidence="2">
    <location>
        <begin position="508"/>
        <end position="534"/>
    </location>
</feature>
<dbReference type="Pfam" id="PF13639">
    <property type="entry name" value="zf-RING_2"/>
    <property type="match status" value="1"/>
</dbReference>
<dbReference type="InterPro" id="IPR001841">
    <property type="entry name" value="Znf_RING"/>
</dbReference>
<sequence>MEGHRQSVPNRQAGTNPQPTFGFSLPAASAAPSEAPGATSGHVDEQRSPSLEPSHDPLHGSAGGAGGDEQARPGRQSVPNSQTYARLPPPASGSTGHSSDTAPERAARALQALYGSSGVPMGATGRGHFGSTNTGFGALSSRARAGSNGGSSETAGSPYSSLDDDSDVDEGGPRWQQTGLRNVRQAQILRGQMSSKRVASQRAILTLQSVEIDSLPDSERTCVICYNEFGIASPEGVSEKPLRLPKCKHVFGNNCILKWFEESDSCPYCRDKLPSESAALSREAIRRMLQIARDSGLPMPRGMQTLRRPMQPLRRDPTMPDMFVQPWVRQGVTPAHASTPQHRDGTAGSERRSPPEDLSDNQRRQRPRHEPAYAASVNRGSRQDVLLPGPPVSAADSQQRHSSVAAMSQQHSPVRQTFSPSHSYNQPQHNDVNDFWARRAQTLHTSQQHPSFQRGPNLPHQSQAQSVGSATLAPLPFIQHASTLTNYVPPINTSVNNGPVPRLGNYQPYHNTNSSSNLQPPMSAEPAPGTAYPAPPPPHSPAFYQQLPQLGHFQNASYPAPNSTQEMARHSLSVAGPNGYYAPA</sequence>
<dbReference type="OrthoDB" id="8062037at2759"/>
<dbReference type="Gene3D" id="3.30.40.10">
    <property type="entry name" value="Zinc/RING finger domain, C3HC4 (zinc finger)"/>
    <property type="match status" value="1"/>
</dbReference>
<evidence type="ECO:0000313" key="5">
    <source>
        <dbReference type="Proteomes" id="UP000285146"/>
    </source>
</evidence>
<feature type="compositionally biased region" description="Low complexity" evidence="2">
    <location>
        <begin position="24"/>
        <end position="38"/>
    </location>
</feature>
<evidence type="ECO:0000256" key="2">
    <source>
        <dbReference type="SAM" id="MobiDB-lite"/>
    </source>
</evidence>
<dbReference type="GO" id="GO:0061630">
    <property type="term" value="F:ubiquitin protein ligase activity"/>
    <property type="evidence" value="ECO:0007669"/>
    <property type="project" value="TreeGrafter"/>
</dbReference>
<dbReference type="GO" id="GO:0006511">
    <property type="term" value="P:ubiquitin-dependent protein catabolic process"/>
    <property type="evidence" value="ECO:0007669"/>
    <property type="project" value="TreeGrafter"/>
</dbReference>
<proteinExistence type="predicted"/>
<keyword evidence="1" id="KW-0862">Zinc</keyword>
<dbReference type="AlphaFoldDB" id="A0A423WE13"/>
<dbReference type="EMBL" id="LKEB01000054">
    <property type="protein sequence ID" value="ROW01450.1"/>
    <property type="molecule type" value="Genomic_DNA"/>
</dbReference>
<feature type="region of interest" description="Disordered" evidence="2">
    <location>
        <begin position="140"/>
        <end position="180"/>
    </location>
</feature>
<feature type="compositionally biased region" description="Polar residues" evidence="2">
    <location>
        <begin position="395"/>
        <end position="430"/>
    </location>
</feature>
<accession>A0A423WE13</accession>
<evidence type="ECO:0000313" key="4">
    <source>
        <dbReference type="EMBL" id="ROW01450.1"/>
    </source>
</evidence>
<keyword evidence="5" id="KW-1185">Reference proteome</keyword>